<feature type="non-terminal residue" evidence="2">
    <location>
        <position position="1"/>
    </location>
</feature>
<reference evidence="2" key="1">
    <citation type="submission" date="2023-06" db="EMBL/GenBank/DDBJ databases">
        <title>Genome-scale phylogeny and comparative genomics of the fungal order Sordariales.</title>
        <authorList>
            <consortium name="Lawrence Berkeley National Laboratory"/>
            <person name="Hensen N."/>
            <person name="Bonometti L."/>
            <person name="Westerberg I."/>
            <person name="Brannstrom I.O."/>
            <person name="Guillou S."/>
            <person name="Cros-Aarteil S."/>
            <person name="Calhoun S."/>
            <person name="Haridas S."/>
            <person name="Kuo A."/>
            <person name="Mondo S."/>
            <person name="Pangilinan J."/>
            <person name="Riley R."/>
            <person name="Labutti K."/>
            <person name="Andreopoulos B."/>
            <person name="Lipzen A."/>
            <person name="Chen C."/>
            <person name="Yanf M."/>
            <person name="Daum C."/>
            <person name="Ng V."/>
            <person name="Clum A."/>
            <person name="Steindorff A."/>
            <person name="Ohm R."/>
            <person name="Martin F."/>
            <person name="Silar P."/>
            <person name="Natvig D."/>
            <person name="Lalanne C."/>
            <person name="Gautier V."/>
            <person name="Ament-Velasquez S.L."/>
            <person name="Kruys A."/>
            <person name="Hutchinson M.I."/>
            <person name="Powell A.J."/>
            <person name="Barry K."/>
            <person name="Miller A.N."/>
            <person name="Grigoriev I.V."/>
            <person name="Debuchy R."/>
            <person name="Gladieux P."/>
            <person name="Thoren M.H."/>
            <person name="Johannesson H."/>
        </authorList>
    </citation>
    <scope>NUCLEOTIDE SEQUENCE</scope>
    <source>
        <strain evidence="2">CBS 606.72</strain>
    </source>
</reference>
<comment type="caution">
    <text evidence="2">The sequence shown here is derived from an EMBL/GenBank/DDBJ whole genome shotgun (WGS) entry which is preliminary data.</text>
</comment>
<evidence type="ECO:0000313" key="2">
    <source>
        <dbReference type="EMBL" id="KAK0613843.1"/>
    </source>
</evidence>
<evidence type="ECO:0000256" key="1">
    <source>
        <dbReference type="SAM" id="MobiDB-lite"/>
    </source>
</evidence>
<feature type="non-terminal residue" evidence="2">
    <location>
        <position position="156"/>
    </location>
</feature>
<dbReference type="Proteomes" id="UP001175000">
    <property type="component" value="Unassembled WGS sequence"/>
</dbReference>
<dbReference type="AlphaFoldDB" id="A0AA39WED7"/>
<name>A0AA39WED7_9PEZI</name>
<organism evidence="2 3">
    <name type="scientific">Immersiella caudata</name>
    <dbReference type="NCBI Taxonomy" id="314043"/>
    <lineage>
        <taxon>Eukaryota</taxon>
        <taxon>Fungi</taxon>
        <taxon>Dikarya</taxon>
        <taxon>Ascomycota</taxon>
        <taxon>Pezizomycotina</taxon>
        <taxon>Sordariomycetes</taxon>
        <taxon>Sordariomycetidae</taxon>
        <taxon>Sordariales</taxon>
        <taxon>Lasiosphaeriaceae</taxon>
        <taxon>Immersiella</taxon>
    </lineage>
</organism>
<feature type="region of interest" description="Disordered" evidence="1">
    <location>
        <begin position="120"/>
        <end position="156"/>
    </location>
</feature>
<proteinExistence type="predicted"/>
<dbReference type="EMBL" id="JAULSU010000006">
    <property type="protein sequence ID" value="KAK0613843.1"/>
    <property type="molecule type" value="Genomic_DNA"/>
</dbReference>
<evidence type="ECO:0000313" key="3">
    <source>
        <dbReference type="Proteomes" id="UP001175000"/>
    </source>
</evidence>
<feature type="compositionally biased region" description="Basic and acidic residues" evidence="1">
    <location>
        <begin position="127"/>
        <end position="147"/>
    </location>
</feature>
<keyword evidence="3" id="KW-1185">Reference proteome</keyword>
<protein>
    <submittedName>
        <fullName evidence="2">Uncharacterized protein</fullName>
    </submittedName>
</protein>
<accession>A0AA39WED7</accession>
<gene>
    <name evidence="2" type="ORF">B0T14DRAFT_397120</name>
</gene>
<sequence length="156" mass="18744">AGRDEFVLWCEFHHLRQCNAVFQGDNEAAWIQHHIDHMRNQLPSRLVCWFCDEDPHFIARRSAERGANFVDRMRHIRRHISGEWSTSEAMRPDFFMIDHMYQIGRIDQDMYETAMGYSEMPNGWGPRPDDEPTSRKDFVYDNGEKERRQQKRNGRK</sequence>